<dbReference type="PANTHER" id="PTHR48090">
    <property type="entry name" value="UNDECAPRENYL-PHOSPHATE 4-DEOXY-4-FORMAMIDO-L-ARABINOSE TRANSFERASE-RELATED"/>
    <property type="match status" value="1"/>
</dbReference>
<dbReference type="EMBL" id="WVRA01000012">
    <property type="protein sequence ID" value="NOE20673.1"/>
    <property type="molecule type" value="Genomic_DNA"/>
</dbReference>
<comment type="caution">
    <text evidence="11">The sequence shown here is derived from an EMBL/GenBank/DDBJ whole genome shotgun (WGS) entry which is preliminary data.</text>
</comment>
<organism evidence="11 12">
    <name type="scientific">Ruegeria atlantica</name>
    <dbReference type="NCBI Taxonomy" id="81569"/>
    <lineage>
        <taxon>Bacteria</taxon>
        <taxon>Pseudomonadati</taxon>
        <taxon>Pseudomonadota</taxon>
        <taxon>Alphaproteobacteria</taxon>
        <taxon>Rhodobacterales</taxon>
        <taxon>Roseobacteraceae</taxon>
        <taxon>Ruegeria</taxon>
    </lineage>
</organism>
<dbReference type="FunFam" id="3.90.550.10:FF:000079">
    <property type="entry name" value="Probable glycosyl transferase"/>
    <property type="match status" value="1"/>
</dbReference>
<evidence type="ECO:0000256" key="7">
    <source>
        <dbReference type="ARBA" id="ARBA00023136"/>
    </source>
</evidence>
<dbReference type="SUPFAM" id="SSF53448">
    <property type="entry name" value="Nucleotide-diphospho-sugar transferases"/>
    <property type="match status" value="1"/>
</dbReference>
<dbReference type="GO" id="GO:0016757">
    <property type="term" value="F:glycosyltransferase activity"/>
    <property type="evidence" value="ECO:0007669"/>
    <property type="project" value="UniProtKB-KW"/>
</dbReference>
<gene>
    <name evidence="11" type="ORF">GS634_21295</name>
</gene>
<evidence type="ECO:0000256" key="2">
    <source>
        <dbReference type="ARBA" id="ARBA00022475"/>
    </source>
</evidence>
<protein>
    <submittedName>
        <fullName evidence="11">Glycosyltransferase</fullName>
    </submittedName>
</protein>
<dbReference type="InterPro" id="IPR001173">
    <property type="entry name" value="Glyco_trans_2-like"/>
</dbReference>
<feature type="transmembrane region" description="Helical" evidence="9">
    <location>
        <begin position="234"/>
        <end position="255"/>
    </location>
</feature>
<keyword evidence="2" id="KW-1003">Cell membrane</keyword>
<evidence type="ECO:0000256" key="3">
    <source>
        <dbReference type="ARBA" id="ARBA00022676"/>
    </source>
</evidence>
<dbReference type="RefSeq" id="WP_171331796.1">
    <property type="nucleotide sequence ID" value="NZ_WVRA01000012.1"/>
</dbReference>
<dbReference type="Pfam" id="PF00535">
    <property type="entry name" value="Glycos_transf_2"/>
    <property type="match status" value="1"/>
</dbReference>
<dbReference type="InterPro" id="IPR050256">
    <property type="entry name" value="Glycosyltransferase_2"/>
</dbReference>
<dbReference type="CDD" id="cd04187">
    <property type="entry name" value="DPM1_like_bac"/>
    <property type="match status" value="1"/>
</dbReference>
<keyword evidence="4" id="KW-0808">Transferase</keyword>
<evidence type="ECO:0000256" key="6">
    <source>
        <dbReference type="ARBA" id="ARBA00022989"/>
    </source>
</evidence>
<keyword evidence="5 9" id="KW-0812">Transmembrane</keyword>
<evidence type="ECO:0000256" key="5">
    <source>
        <dbReference type="ARBA" id="ARBA00022692"/>
    </source>
</evidence>
<dbReference type="PANTHER" id="PTHR48090:SF1">
    <property type="entry name" value="PROPHAGE BACTOPRENOL GLUCOSYL TRANSFERASE HOMOLOG"/>
    <property type="match status" value="1"/>
</dbReference>
<keyword evidence="7 9" id="KW-0472">Membrane</keyword>
<dbReference type="Gene3D" id="3.90.550.10">
    <property type="entry name" value="Spore Coat Polysaccharide Biosynthesis Protein SpsA, Chain A"/>
    <property type="match status" value="1"/>
</dbReference>
<dbReference type="AlphaFoldDB" id="A0AA90Z0J1"/>
<keyword evidence="3" id="KW-0328">Glycosyltransferase</keyword>
<proteinExistence type="inferred from homology"/>
<evidence type="ECO:0000313" key="12">
    <source>
        <dbReference type="Proteomes" id="UP000597886"/>
    </source>
</evidence>
<reference evidence="11" key="1">
    <citation type="submission" date="2019-12" db="EMBL/GenBank/DDBJ databases">
        <title>Ruegeria JWLKs population differentiation of coral mucus and skeleton niches.</title>
        <authorList>
            <person name="Luo D."/>
        </authorList>
    </citation>
    <scope>NUCLEOTIDE SEQUENCE</scope>
    <source>
        <strain evidence="11">HKCCD6181</strain>
    </source>
</reference>
<dbReference type="InterPro" id="IPR029044">
    <property type="entry name" value="Nucleotide-diphossugar_trans"/>
</dbReference>
<accession>A0AA90Z0J1</accession>
<name>A0AA90Z0J1_9RHOB</name>
<comment type="subcellular location">
    <subcellularLocation>
        <location evidence="1">Cell membrane</location>
        <topology evidence="1">Multi-pass membrane protein</topology>
    </subcellularLocation>
</comment>
<dbReference type="GO" id="GO:0005886">
    <property type="term" value="C:plasma membrane"/>
    <property type="evidence" value="ECO:0007669"/>
    <property type="project" value="UniProtKB-SubCell"/>
</dbReference>
<evidence type="ECO:0000259" key="10">
    <source>
        <dbReference type="Pfam" id="PF00535"/>
    </source>
</evidence>
<evidence type="ECO:0000256" key="8">
    <source>
        <dbReference type="ARBA" id="ARBA00038152"/>
    </source>
</evidence>
<evidence type="ECO:0000256" key="1">
    <source>
        <dbReference type="ARBA" id="ARBA00004651"/>
    </source>
</evidence>
<feature type="transmembrane region" description="Helical" evidence="9">
    <location>
        <begin position="267"/>
        <end position="291"/>
    </location>
</feature>
<evidence type="ECO:0000313" key="11">
    <source>
        <dbReference type="EMBL" id="NOE20673.1"/>
    </source>
</evidence>
<evidence type="ECO:0000256" key="9">
    <source>
        <dbReference type="SAM" id="Phobius"/>
    </source>
</evidence>
<dbReference type="Proteomes" id="UP000597886">
    <property type="component" value="Unassembled WGS sequence"/>
</dbReference>
<evidence type="ECO:0000256" key="4">
    <source>
        <dbReference type="ARBA" id="ARBA00022679"/>
    </source>
</evidence>
<feature type="domain" description="Glycosyltransferase 2-like" evidence="10">
    <location>
        <begin position="9"/>
        <end position="171"/>
    </location>
</feature>
<keyword evidence="6 9" id="KW-1133">Transmembrane helix</keyword>
<sequence>MEQASVSLSIVVPCFNEEAVLPELIRRVSSVAETCVGSSWELILVDDGSTDRTRGMIMELAETKFNIRAIILSRNHGHQKALSAGLTYVRGTNILVLDADLQDPPELLPDMLDLMQDGADVVYGQRRQRAGETVAKRTTAAAFYRLLDRLTDVDIPVDTGDFRLMSRTVVDYLNAMPEEDRFIRGMVSWLGFRQVPLLYDRAERFAGETKYPFRKMLRLAVDAITGFSIVPLRLATWLALLTTVLGLALIVWVLFQWFTGDVVSGWSSVMVIVLLVSSVQLLTIGILGEYIGRLYLQSKQRPRFVVERVVSGPDEHS</sequence>
<comment type="similarity">
    <text evidence="8">Belongs to the glycosyltransferase 2 family. GtrB subfamily.</text>
</comment>